<protein>
    <recommendedName>
        <fullName evidence="1">NERD domain-containing protein</fullName>
    </recommendedName>
</protein>
<gene>
    <name evidence="2" type="ORF">DAA48_06430</name>
</gene>
<dbReference type="Proteomes" id="UP000241986">
    <property type="component" value="Unassembled WGS sequence"/>
</dbReference>
<organism evidence="2 3">
    <name type="scientific">Aeromonas veronii</name>
    <dbReference type="NCBI Taxonomy" id="654"/>
    <lineage>
        <taxon>Bacteria</taxon>
        <taxon>Pseudomonadati</taxon>
        <taxon>Pseudomonadota</taxon>
        <taxon>Gammaproteobacteria</taxon>
        <taxon>Aeromonadales</taxon>
        <taxon>Aeromonadaceae</taxon>
        <taxon>Aeromonas</taxon>
    </lineage>
</organism>
<feature type="domain" description="NERD" evidence="1">
    <location>
        <begin position="31"/>
        <end position="114"/>
    </location>
</feature>
<dbReference type="SUPFAM" id="SSF52540">
    <property type="entry name" value="P-loop containing nucleoside triphosphate hydrolases"/>
    <property type="match status" value="1"/>
</dbReference>
<evidence type="ECO:0000313" key="3">
    <source>
        <dbReference type="Proteomes" id="UP000241986"/>
    </source>
</evidence>
<sequence length="1104" mass="121577">MGTTRHERNNIRLFLGERIEHASDREVLATVYNALEKGSKWAYIFANFNVNGRQVDVVVFSGTTTLVIEAKGYKQPVIGGVNGSWIQKGPFGSRKLRNGYTQALDAKNVLRDAVAGLFGTISGYPNALLAIAPSIPSGSSLPPSDFKVSIGGQDVIEAALNATSGALLSEDQCEVLAAHFSLERVSGRDVAIHEALLTSERTLLRYESSFLEFHEPTGKRLKSDQYSLDDKLISASEVLEKALLSRSALLIRGPSGCGKSLLSAHIATESLHAGVLPIHIQGKDFEGKLQKIIDTELGLLGTSARDLLSAGRHLGRQLVLFLDGYNECPEPLRTVLTRALQAFSLRYGAGIVLTSQGALDRQDLLSIEEIIVSPPQSALKSRLAKLSPEDENFTNCQTLLEIARSGLEAELIGQAAASLPAGASKFLIFDTVARRRLGNSAATGTRALCGFAEELISQTVFSFSVREFDRFCDATGVTDTTRRAILESQLVSQRGERISFSHEMFFSAFIAEFLVRATRKDSERVQAVLQSPRFHGSKVLIIGAIEDDSTLRDVLDKNTDQGILESCVRGECGDAARRFVNAKIDELLAELLAELSELHFLLNGEGLHSSSIETGARRPILATFEAFLPAIGWLLMQGAHLDKIMAACRSMEERLVGASSDLYREARTKKVPFRHEIFGQAYVFNRKIALSQLVSFIHNGSLSFRHSPGRDFDDALKRAWNEASTHSEFYVLLGITRLTKQASWAAPCVLNLLERLKSLPYHLQLATMDFCVHLRDVDDGIKEKMIAALEDSINKLGVFMNSMILDTLKGLGGLDAEEENYRTVVLNEIERVFSMPSPQADTEAWSIFSRQFDHPYDNIYWDEVDNLAGDLKRQLLFKALKGASTEYVSFVGILIHQLADFGDPAVSEAIEPWLRLPAKRSIMPQDAVEAFFAAHEAMGILSLPLPTAPASPVDVDETMRACGELAYWSCRLSNHELESSLQTLSARTTLLAHSASASAGALWSSTSRMLSSDRARTHVVKSYPNTALAVCREALNNREIQKTYEEYGFMDSLASIGSFSIQVIGQFGDADDLQNLRGLCDDKRLGREALDAIKKIEDRIRYRQ</sequence>
<dbReference type="EMBL" id="PZKL01000017">
    <property type="protein sequence ID" value="PTH81473.1"/>
    <property type="molecule type" value="Genomic_DNA"/>
</dbReference>
<dbReference type="InterPro" id="IPR027417">
    <property type="entry name" value="P-loop_NTPase"/>
</dbReference>
<accession>A0A2T4N3T1</accession>
<reference evidence="2 3" key="1">
    <citation type="submission" date="2018-03" db="EMBL/GenBank/DDBJ databases">
        <title>Aeromonas veronii whole genome sequencing and analysis.</title>
        <authorList>
            <person name="Xie H."/>
            <person name="Liu T."/>
            <person name="Wang K."/>
        </authorList>
    </citation>
    <scope>NUCLEOTIDE SEQUENCE [LARGE SCALE GENOMIC DNA]</scope>
    <source>
        <strain evidence="2 3">XH.VA.1</strain>
    </source>
</reference>
<comment type="caution">
    <text evidence="2">The sequence shown here is derived from an EMBL/GenBank/DDBJ whole genome shotgun (WGS) entry which is preliminary data.</text>
</comment>
<name>A0A2T4N3T1_AERVE</name>
<dbReference type="RefSeq" id="WP_107682864.1">
    <property type="nucleotide sequence ID" value="NZ_CAWQUB010000001.1"/>
</dbReference>
<evidence type="ECO:0000259" key="1">
    <source>
        <dbReference type="Pfam" id="PF08378"/>
    </source>
</evidence>
<dbReference type="AlphaFoldDB" id="A0A2T4N3T1"/>
<dbReference type="Pfam" id="PF08378">
    <property type="entry name" value="NERD"/>
    <property type="match status" value="1"/>
</dbReference>
<dbReference type="Gene3D" id="3.40.50.300">
    <property type="entry name" value="P-loop containing nucleotide triphosphate hydrolases"/>
    <property type="match status" value="1"/>
</dbReference>
<evidence type="ECO:0000313" key="2">
    <source>
        <dbReference type="EMBL" id="PTH81473.1"/>
    </source>
</evidence>
<proteinExistence type="predicted"/>
<dbReference type="InterPro" id="IPR011528">
    <property type="entry name" value="NERD"/>
</dbReference>